<dbReference type="GO" id="GO:0005875">
    <property type="term" value="C:microtubule associated complex"/>
    <property type="evidence" value="ECO:0007669"/>
    <property type="project" value="TreeGrafter"/>
</dbReference>
<dbReference type="InterPro" id="IPR027640">
    <property type="entry name" value="Kinesin-like_fam"/>
</dbReference>
<evidence type="ECO:0000313" key="8">
    <source>
        <dbReference type="EMBL" id="QQP57324.1"/>
    </source>
</evidence>
<proteinExistence type="inferred from homology"/>
<evidence type="ECO:0000259" key="7">
    <source>
        <dbReference type="PROSITE" id="PS50067"/>
    </source>
</evidence>
<dbReference type="SUPFAM" id="SSF52540">
    <property type="entry name" value="P-loop containing nucleoside triphosphate hydrolases"/>
    <property type="match status" value="1"/>
</dbReference>
<keyword evidence="4" id="KW-0963">Cytoplasm</keyword>
<comment type="subcellular location">
    <subcellularLocation>
        <location evidence="1">Cytoplasm</location>
        <location evidence="1">Cytoskeleton</location>
    </subcellularLocation>
</comment>
<dbReference type="GO" id="GO:0008017">
    <property type="term" value="F:microtubule binding"/>
    <property type="evidence" value="ECO:0007669"/>
    <property type="project" value="InterPro"/>
</dbReference>
<dbReference type="FunFam" id="3.40.850.10:FF:000337">
    <property type="entry name" value="Kinesin-like protein"/>
    <property type="match status" value="1"/>
</dbReference>
<dbReference type="GO" id="GO:0007018">
    <property type="term" value="P:microtubule-based movement"/>
    <property type="evidence" value="ECO:0007669"/>
    <property type="project" value="InterPro"/>
</dbReference>
<comment type="similarity">
    <text evidence="5">Belongs to the TRAFAC class myosin-kinesin ATPase superfamily. Kinesin family.</text>
</comment>
<dbReference type="GO" id="GO:0007052">
    <property type="term" value="P:mitotic spindle organization"/>
    <property type="evidence" value="ECO:0007669"/>
    <property type="project" value="TreeGrafter"/>
</dbReference>
<protein>
    <recommendedName>
        <fullName evidence="7">Kinesin motor domain-containing protein</fullName>
    </recommendedName>
</protein>
<dbReference type="InterPro" id="IPR001752">
    <property type="entry name" value="Kinesin_motor_dom"/>
</dbReference>
<dbReference type="EMBL" id="CP045891">
    <property type="protein sequence ID" value="QQP57324.1"/>
    <property type="molecule type" value="Genomic_DNA"/>
</dbReference>
<evidence type="ECO:0000256" key="1">
    <source>
        <dbReference type="ARBA" id="ARBA00004245"/>
    </source>
</evidence>
<dbReference type="Pfam" id="PF00225">
    <property type="entry name" value="Kinesin"/>
    <property type="match status" value="1"/>
</dbReference>
<gene>
    <name evidence="8" type="ORF">FKW44_002266</name>
</gene>
<feature type="region of interest" description="Disordered" evidence="6">
    <location>
        <begin position="1"/>
        <end position="21"/>
    </location>
</feature>
<dbReference type="GO" id="GO:0051231">
    <property type="term" value="P:spindle elongation"/>
    <property type="evidence" value="ECO:0007669"/>
    <property type="project" value="TreeGrafter"/>
</dbReference>
<sequence>METSICEEVKEPHSCEEEDEGGSSVRVAVRIRPQLPREIMEACQICVSLTPGEPQVWLGSNKAFTYDYVFSSESAQAEVYLDTVHRLIEGTFEGYNATVLAYGQTGSGKTYTMGTAFEIASSQEHSQGIIPRAVRQLFEGIDRRREEALEAQRTPPDFKISTQFMELYNEEVIDLFDLKTSSTNTNNSANNKKSGIRIHEDSNGSIYT</sequence>
<feature type="domain" description="Kinesin motor" evidence="7">
    <location>
        <begin position="24"/>
        <end position="208"/>
    </location>
</feature>
<reference evidence="9" key="1">
    <citation type="submission" date="2021-01" db="EMBL/GenBank/DDBJ databases">
        <title>Caligus Genome Assembly.</title>
        <authorList>
            <person name="Gallardo-Escarate C."/>
        </authorList>
    </citation>
    <scope>NUCLEOTIDE SEQUENCE [LARGE SCALE GENOMIC DNA]</scope>
</reference>
<keyword evidence="2 5" id="KW-0547">Nucleotide-binding</keyword>
<keyword evidence="5" id="KW-0505">Motor protein</keyword>
<evidence type="ECO:0000256" key="2">
    <source>
        <dbReference type="ARBA" id="ARBA00022741"/>
    </source>
</evidence>
<feature type="region of interest" description="Disordered" evidence="6">
    <location>
        <begin position="183"/>
        <end position="208"/>
    </location>
</feature>
<feature type="compositionally biased region" description="Low complexity" evidence="6">
    <location>
        <begin position="183"/>
        <end position="193"/>
    </location>
</feature>
<feature type="binding site" evidence="5">
    <location>
        <begin position="103"/>
        <end position="110"/>
    </location>
    <ligand>
        <name>ATP</name>
        <dbReference type="ChEBI" id="CHEBI:30616"/>
    </ligand>
</feature>
<organism evidence="8 9">
    <name type="scientific">Caligus rogercresseyi</name>
    <name type="common">Sea louse</name>
    <dbReference type="NCBI Taxonomy" id="217165"/>
    <lineage>
        <taxon>Eukaryota</taxon>
        <taxon>Metazoa</taxon>
        <taxon>Ecdysozoa</taxon>
        <taxon>Arthropoda</taxon>
        <taxon>Crustacea</taxon>
        <taxon>Multicrustacea</taxon>
        <taxon>Hexanauplia</taxon>
        <taxon>Copepoda</taxon>
        <taxon>Siphonostomatoida</taxon>
        <taxon>Caligidae</taxon>
        <taxon>Caligus</taxon>
    </lineage>
</organism>
<dbReference type="InterPro" id="IPR027417">
    <property type="entry name" value="P-loop_NTPase"/>
</dbReference>
<evidence type="ECO:0000256" key="3">
    <source>
        <dbReference type="ARBA" id="ARBA00022840"/>
    </source>
</evidence>
<dbReference type="GO" id="GO:0005524">
    <property type="term" value="F:ATP binding"/>
    <property type="evidence" value="ECO:0007669"/>
    <property type="project" value="UniProtKB-UniRule"/>
</dbReference>
<evidence type="ECO:0000256" key="4">
    <source>
        <dbReference type="ARBA" id="ARBA00023212"/>
    </source>
</evidence>
<dbReference type="PROSITE" id="PS50067">
    <property type="entry name" value="KINESIN_MOTOR_2"/>
    <property type="match status" value="1"/>
</dbReference>
<accession>A0A7T8KJZ4</accession>
<evidence type="ECO:0000313" key="9">
    <source>
        <dbReference type="Proteomes" id="UP000595437"/>
    </source>
</evidence>
<name>A0A7T8KJZ4_CALRO</name>
<dbReference type="AlphaFoldDB" id="A0A7T8KJZ4"/>
<dbReference type="OrthoDB" id="3176171at2759"/>
<dbReference type="Gene3D" id="3.40.850.10">
    <property type="entry name" value="Kinesin motor domain"/>
    <property type="match status" value="1"/>
</dbReference>
<dbReference type="SMART" id="SM00129">
    <property type="entry name" value="KISc"/>
    <property type="match status" value="1"/>
</dbReference>
<dbReference type="PANTHER" id="PTHR47969:SF28">
    <property type="entry name" value="KINESIN-LIKE PROTEIN KIF21B"/>
    <property type="match status" value="1"/>
</dbReference>
<dbReference type="PANTHER" id="PTHR47969">
    <property type="entry name" value="CHROMOSOME-ASSOCIATED KINESIN KIF4A-RELATED"/>
    <property type="match status" value="1"/>
</dbReference>
<dbReference type="GO" id="GO:0003777">
    <property type="term" value="F:microtubule motor activity"/>
    <property type="evidence" value="ECO:0007669"/>
    <property type="project" value="InterPro"/>
</dbReference>
<keyword evidence="9" id="KW-1185">Reference proteome</keyword>
<evidence type="ECO:0000256" key="6">
    <source>
        <dbReference type="SAM" id="MobiDB-lite"/>
    </source>
</evidence>
<evidence type="ECO:0000256" key="5">
    <source>
        <dbReference type="PROSITE-ProRule" id="PRU00283"/>
    </source>
</evidence>
<keyword evidence="3 5" id="KW-0067">ATP-binding</keyword>
<keyword evidence="4" id="KW-0206">Cytoskeleton</keyword>
<dbReference type="InterPro" id="IPR036961">
    <property type="entry name" value="Kinesin_motor_dom_sf"/>
</dbReference>
<dbReference type="Proteomes" id="UP000595437">
    <property type="component" value="Chromosome 2"/>
</dbReference>
<feature type="non-terminal residue" evidence="8">
    <location>
        <position position="208"/>
    </location>
</feature>